<keyword evidence="2" id="KW-1185">Reference proteome</keyword>
<name>A0ACC5R6B0_9HYPH</name>
<dbReference type="Proteomes" id="UP000616151">
    <property type="component" value="Unassembled WGS sequence"/>
</dbReference>
<dbReference type="EMBL" id="JAENHL010000007">
    <property type="protein sequence ID" value="MBK1868189.1"/>
    <property type="molecule type" value="Genomic_DNA"/>
</dbReference>
<comment type="caution">
    <text evidence="1">The sequence shown here is derived from an EMBL/GenBank/DDBJ whole genome shotgun (WGS) entry which is preliminary data.</text>
</comment>
<proteinExistence type="predicted"/>
<evidence type="ECO:0000313" key="2">
    <source>
        <dbReference type="Proteomes" id="UP000616151"/>
    </source>
</evidence>
<gene>
    <name evidence="1" type="ORF">JHL16_17690</name>
</gene>
<sequence>MSCAVVFRRLSLVLAVVLCASLPASAAEALKGTALVIGQSAYARLVRLTNPERDARAIEALLDELGFATTTVLDGNAKKLRRTLDGFIEDAEGADVALVYYSGHAIEAGGVNYLIPTDADITSLAEANESLVSLQDVLDRLRGKARITILLLDACRVSPFPPDAPLKPDAASPGIAVAAAGLGAGKGAIVLNDAVSPDTIGEVIGFAAEPGKVALDGPAGSNSPYAAALLEHLGANDAYEFGQVMTMVTEEVYLATATRQRPWVNASLRRLLRFGGAVAEVSPDEQLLSGARRKLLLSIAATPKDMQKLVENLAKEQSLPLDPLYGMLKELQVDVSAGPQELDNQLRAGAENLKKLLADKPAPLRNDQELARLAGLADRAEAKGVIPLAKAFRARASARADELDKTLDQREADVIADRIELASTYADEAGTAILAADYRLAAVKYARAAEQATGKDDALVLSFRFSEADALRNQGEYKGENEALQQAAGRYEALLASIPRERKPAEWARAQSSLGIALRVLGERGLGKEKLKKAVTAFEAALAERPRDRFPLEWAVLQNNLGRTLLRLSAQENDLENLQKASAALNAALTIQTRDNAPMDWAETQLNLGHVLSTLGERETGTDNLKRAALAYEAALTVRTRERAPWQWADTQNGLGLVLNALGRRETGSENLVKAVAAFEAALGEWSREEVPLEWAKAQNNLGLALSVLGWRETGTGNLLRAATAYQAALTEWTRERVPRQWANAQDGLSMVFLALGEREGKIDHLKKAIAASEASLTVLTRDDTTLGWGNAEINLGNALLALGRRERNPATISRAVEVYEAVLADAKREVAPMQWASVQNVLGNSLATLAEIGNQPENFKKAAAAYELALTEWTRERVPLDWASLQFNLALVLQNRGVREYDEALLKKAIVAYEAALSEWTQDRLPRQWADAQTGLGTALVALAGYEADNDVLRQAIARYDAALTVKTREKAPMEWAVLQYNRGTAWQFLGGRQGSSGDMLSDIEIHGFATVMKRMGERDERTRSFNEAADAFEQALREWSRERNRDQWAQTQMGLGLVRQTLAEGNGGDENWRKAATAYEAAATAWTLEKNGLNWALAKDRLGGVLLELGRRHRDGAMIGEARQAIEAAWQVYKSRSLADYDAYFTERLAGVDAAAATLAK</sequence>
<accession>A0ACC5R6B0</accession>
<evidence type="ECO:0000313" key="1">
    <source>
        <dbReference type="EMBL" id="MBK1868189.1"/>
    </source>
</evidence>
<protein>
    <submittedName>
        <fullName evidence="1">Caspase family protein</fullName>
    </submittedName>
</protein>
<organism evidence="1 2">
    <name type="scientific">Taklimakanibacter albus</name>
    <dbReference type="NCBI Taxonomy" id="2800327"/>
    <lineage>
        <taxon>Bacteria</taxon>
        <taxon>Pseudomonadati</taxon>
        <taxon>Pseudomonadota</taxon>
        <taxon>Alphaproteobacteria</taxon>
        <taxon>Hyphomicrobiales</taxon>
        <taxon>Aestuariivirgaceae</taxon>
        <taxon>Taklimakanibacter</taxon>
    </lineage>
</organism>
<reference evidence="1" key="1">
    <citation type="submission" date="2021-01" db="EMBL/GenBank/DDBJ databases">
        <authorList>
            <person name="Sun Q."/>
        </authorList>
    </citation>
    <scope>NUCLEOTIDE SEQUENCE</scope>
    <source>
        <strain evidence="1">YIM B02566</strain>
    </source>
</reference>